<reference evidence="3 4" key="1">
    <citation type="journal article" date="2018" name="Sci. Rep.">
        <title>Raphidocelis subcapitata (=Pseudokirchneriella subcapitata) provides an insight into genome evolution and environmental adaptations in the Sphaeropleales.</title>
        <authorList>
            <person name="Suzuki S."/>
            <person name="Yamaguchi H."/>
            <person name="Nakajima N."/>
            <person name="Kawachi M."/>
        </authorList>
    </citation>
    <scope>NUCLEOTIDE SEQUENCE [LARGE SCALE GENOMIC DNA]</scope>
    <source>
        <strain evidence="3 4">NIES-35</strain>
    </source>
</reference>
<accession>A0A2V0PHT5</accession>
<dbReference type="AlphaFoldDB" id="A0A2V0PHT5"/>
<proteinExistence type="predicted"/>
<protein>
    <submittedName>
        <fullName evidence="3">Ribonuclease</fullName>
    </submittedName>
</protein>
<dbReference type="GO" id="GO:0004525">
    <property type="term" value="F:ribonuclease III activity"/>
    <property type="evidence" value="ECO:0007669"/>
    <property type="project" value="InterPro"/>
</dbReference>
<dbReference type="PANTHER" id="PTHR34276">
    <property type="entry name" value="MINI-RIBONUCLEASE 3"/>
    <property type="match status" value="1"/>
</dbReference>
<dbReference type="Pfam" id="PF00636">
    <property type="entry name" value="Ribonuclease_3"/>
    <property type="match status" value="1"/>
</dbReference>
<organism evidence="3 4">
    <name type="scientific">Raphidocelis subcapitata</name>
    <dbReference type="NCBI Taxonomy" id="307507"/>
    <lineage>
        <taxon>Eukaryota</taxon>
        <taxon>Viridiplantae</taxon>
        <taxon>Chlorophyta</taxon>
        <taxon>core chlorophytes</taxon>
        <taxon>Chlorophyceae</taxon>
        <taxon>CS clade</taxon>
        <taxon>Sphaeropleales</taxon>
        <taxon>Selenastraceae</taxon>
        <taxon>Raphidocelis</taxon>
    </lineage>
</organism>
<evidence type="ECO:0000313" key="4">
    <source>
        <dbReference type="Proteomes" id="UP000247498"/>
    </source>
</evidence>
<dbReference type="PANTHER" id="PTHR34276:SF1">
    <property type="entry name" value="MINI-RIBONUCLEASE 3"/>
    <property type="match status" value="1"/>
</dbReference>
<dbReference type="GO" id="GO:0006396">
    <property type="term" value="P:RNA processing"/>
    <property type="evidence" value="ECO:0007669"/>
    <property type="project" value="InterPro"/>
</dbReference>
<evidence type="ECO:0000259" key="2">
    <source>
        <dbReference type="Pfam" id="PF00636"/>
    </source>
</evidence>
<dbReference type="InterPro" id="IPR000999">
    <property type="entry name" value="RNase_III_dom"/>
</dbReference>
<evidence type="ECO:0000313" key="3">
    <source>
        <dbReference type="EMBL" id="GBF99368.1"/>
    </source>
</evidence>
<name>A0A2V0PHT5_9CHLO</name>
<dbReference type="InterPro" id="IPR036389">
    <property type="entry name" value="RNase_III_sf"/>
</dbReference>
<dbReference type="Gene3D" id="1.10.1520.10">
    <property type="entry name" value="Ribonuclease III domain"/>
    <property type="match status" value="1"/>
</dbReference>
<dbReference type="SUPFAM" id="SSF69065">
    <property type="entry name" value="RNase III domain-like"/>
    <property type="match status" value="1"/>
</dbReference>
<dbReference type="FunCoup" id="A0A2V0PHT5">
    <property type="interactions" value="503"/>
</dbReference>
<sequence>MRPCAVRLPPRARAAAAAPTPPAARRSGGDRARAGIAGTPQPRWRGHCPVCCAVAGSSDGGRAPSAGPGAARRRPAGAGAFDPLGYHPVSLAFLGDAVWEMYVRRATFLPPKHHSLYQAAVRPHVSAEGQAAHHDWLACSGLLTASEAALLAWAARSQDAPRLRSRFARAGAAGEAVYRKATALEALLGWLHLTDPPRLEALAGRLLASRAQGGDSDGGSGGADG</sequence>
<dbReference type="Proteomes" id="UP000247498">
    <property type="component" value="Unassembled WGS sequence"/>
</dbReference>
<feature type="region of interest" description="Disordered" evidence="1">
    <location>
        <begin position="1"/>
        <end position="42"/>
    </location>
</feature>
<dbReference type="STRING" id="307507.A0A2V0PHT5"/>
<gene>
    <name evidence="3" type="ORF">Rsub_12172</name>
</gene>
<evidence type="ECO:0000256" key="1">
    <source>
        <dbReference type="SAM" id="MobiDB-lite"/>
    </source>
</evidence>
<comment type="caution">
    <text evidence="3">The sequence shown here is derived from an EMBL/GenBank/DDBJ whole genome shotgun (WGS) entry which is preliminary data.</text>
</comment>
<dbReference type="InParanoid" id="A0A2V0PHT5"/>
<feature type="compositionally biased region" description="Low complexity" evidence="1">
    <location>
        <begin position="1"/>
        <end position="26"/>
    </location>
</feature>
<dbReference type="EMBL" id="BDRX01000155">
    <property type="protein sequence ID" value="GBF99368.1"/>
    <property type="molecule type" value="Genomic_DNA"/>
</dbReference>
<feature type="domain" description="RNase III" evidence="2">
    <location>
        <begin position="90"/>
        <end position="195"/>
    </location>
</feature>
<dbReference type="OrthoDB" id="495795at2759"/>
<keyword evidence="4" id="KW-1185">Reference proteome</keyword>